<proteinExistence type="predicted"/>
<evidence type="ECO:0000313" key="2">
    <source>
        <dbReference type="EMBL" id="MBP2364328.1"/>
    </source>
</evidence>
<feature type="region of interest" description="Disordered" evidence="1">
    <location>
        <begin position="1"/>
        <end position="38"/>
    </location>
</feature>
<sequence length="38" mass="3883">MTAPSPLHPLQGDEVSSGQQDDHATCSPGTSFGGTGRR</sequence>
<evidence type="ECO:0000313" key="3">
    <source>
        <dbReference type="Proteomes" id="UP001519295"/>
    </source>
</evidence>
<organism evidence="2 3">
    <name type="scientific">Pseudonocardia parietis</name>
    <dbReference type="NCBI Taxonomy" id="570936"/>
    <lineage>
        <taxon>Bacteria</taxon>
        <taxon>Bacillati</taxon>
        <taxon>Actinomycetota</taxon>
        <taxon>Actinomycetes</taxon>
        <taxon>Pseudonocardiales</taxon>
        <taxon>Pseudonocardiaceae</taxon>
        <taxon>Pseudonocardia</taxon>
    </lineage>
</organism>
<accession>A0ABS4VKQ5</accession>
<keyword evidence="3" id="KW-1185">Reference proteome</keyword>
<dbReference type="Proteomes" id="UP001519295">
    <property type="component" value="Unassembled WGS sequence"/>
</dbReference>
<name>A0ABS4VKQ5_9PSEU</name>
<comment type="caution">
    <text evidence="2">The sequence shown here is derived from an EMBL/GenBank/DDBJ whole genome shotgun (WGS) entry which is preliminary data.</text>
</comment>
<gene>
    <name evidence="2" type="ORF">JOF36_000024</name>
</gene>
<reference evidence="2 3" key="1">
    <citation type="submission" date="2021-03" db="EMBL/GenBank/DDBJ databases">
        <title>Sequencing the genomes of 1000 actinobacteria strains.</title>
        <authorList>
            <person name="Klenk H.-P."/>
        </authorList>
    </citation>
    <scope>NUCLEOTIDE SEQUENCE [LARGE SCALE GENOMIC DNA]</scope>
    <source>
        <strain evidence="2 3">DSM 45256</strain>
    </source>
</reference>
<evidence type="ECO:0000256" key="1">
    <source>
        <dbReference type="SAM" id="MobiDB-lite"/>
    </source>
</evidence>
<protein>
    <submittedName>
        <fullName evidence="2">Uncharacterized protein</fullName>
    </submittedName>
</protein>
<dbReference type="EMBL" id="JAGINU010000001">
    <property type="protein sequence ID" value="MBP2364328.1"/>
    <property type="molecule type" value="Genomic_DNA"/>
</dbReference>